<feature type="transmembrane region" description="Helical" evidence="1">
    <location>
        <begin position="408"/>
        <end position="427"/>
    </location>
</feature>
<feature type="transmembrane region" description="Helical" evidence="1">
    <location>
        <begin position="351"/>
        <end position="372"/>
    </location>
</feature>
<keyword evidence="1" id="KW-0812">Transmembrane</keyword>
<dbReference type="Proteomes" id="UP000002770">
    <property type="component" value="Unassembled WGS sequence"/>
</dbReference>
<dbReference type="SUPFAM" id="SSF53474">
    <property type="entry name" value="alpha/beta-Hydrolases"/>
    <property type="match status" value="1"/>
</dbReference>
<proteinExistence type="predicted"/>
<evidence type="ECO:0000256" key="1">
    <source>
        <dbReference type="SAM" id="Phobius"/>
    </source>
</evidence>
<dbReference type="InParanoid" id="G9EQU5"/>
<keyword evidence="1" id="KW-1133">Transmembrane helix</keyword>
<accession>G9EQU5</accession>
<name>G9EQU5_9GAMM</name>
<dbReference type="eggNOG" id="ENOG5032B1S">
    <property type="taxonomic scope" value="Bacteria"/>
</dbReference>
<keyword evidence="1" id="KW-0472">Membrane</keyword>
<dbReference type="STRING" id="658187.LDG_7648"/>
<protein>
    <submittedName>
        <fullName evidence="2">Uncharacterized protein</fullName>
    </submittedName>
</protein>
<sequence>MFEKISFTAELELKFFAQEEFEPVSGLCISEQAPILTRNLLRVLMMGWTESWKELLTFDVIHAVFIARNPLFLKEMRRAFQDGFEEIFKQLDGHYLNEEQSEQVQLYLSNCLSLLPYSDLTAYESIKVPQCIDGVWELVEYQVKPIELTKGDERDVDRVFAYGLEPLFQRKAESHFIFMGTTYPAGQGFLTQINANTKGFESVGESLYRTGRARIQAWLEQQENKIHVCGTSLGGSLSLLLAIDKGNYQLSRVDALNPPGLHNAHFKSQFDHWDELLNKPKVVVQKQGDDPVSFFGVWASDWQILQVNPPAAKRGPNGVLDHGLNYAGLKGTCFTYVDAKEDNNKRDTRNFWVFSLGRSLIYYGLIAPYTYIVRPVGYFLAKNWPLLVPLIPTIGLAIYLAGMGALTGFPAVALFVTLGLITSLLLYKSFQTNPTTAYVEMHNPRLPRNQHMDIYDHAHAVKIELTYQQINTYYRVMRCLVKGKAFLPSEQCPSKCTTGITKKELLIASENAENADEVIPLQITKAKVGLIRHTLLLTHKIIGDNQEELKQALEDNYREYCLGKLK</sequence>
<dbReference type="HOGENOM" id="CLU_412062_0_0_6"/>
<evidence type="ECO:0000313" key="3">
    <source>
        <dbReference type="Proteomes" id="UP000002770"/>
    </source>
</evidence>
<reference evidence="2 3" key="1">
    <citation type="journal article" date="2011" name="BMC Genomics">
        <title>Insight into cross-talk between intra-amoebal pathogens.</title>
        <authorList>
            <person name="Gimenez G."/>
            <person name="Bertelli C."/>
            <person name="Moliner C."/>
            <person name="Robert C."/>
            <person name="Raoult D."/>
            <person name="Fournier P.E."/>
            <person name="Greub G."/>
        </authorList>
    </citation>
    <scope>NUCLEOTIDE SEQUENCE [LARGE SCALE GENOMIC DNA]</scope>
    <source>
        <strain evidence="2 3">LLAP12</strain>
    </source>
</reference>
<gene>
    <name evidence="2" type="ORF">LDG_7648</name>
</gene>
<dbReference type="RefSeq" id="WP_006871550.1">
    <property type="nucleotide sequence ID" value="NZ_JH413832.1"/>
</dbReference>
<organism evidence="2 3">
    <name type="scientific">Legionella drancourtii LLAP12</name>
    <dbReference type="NCBI Taxonomy" id="658187"/>
    <lineage>
        <taxon>Bacteria</taxon>
        <taxon>Pseudomonadati</taxon>
        <taxon>Pseudomonadota</taxon>
        <taxon>Gammaproteobacteria</taxon>
        <taxon>Legionellales</taxon>
        <taxon>Legionellaceae</taxon>
        <taxon>Legionella</taxon>
    </lineage>
</organism>
<dbReference type="AlphaFoldDB" id="G9EQU5"/>
<dbReference type="EMBL" id="JH413832">
    <property type="protein sequence ID" value="EHL30316.1"/>
    <property type="molecule type" value="Genomic_DNA"/>
</dbReference>
<keyword evidence="3" id="KW-1185">Reference proteome</keyword>
<evidence type="ECO:0000313" key="2">
    <source>
        <dbReference type="EMBL" id="EHL30316.1"/>
    </source>
</evidence>
<feature type="transmembrane region" description="Helical" evidence="1">
    <location>
        <begin position="384"/>
        <end position="402"/>
    </location>
</feature>
<dbReference type="InterPro" id="IPR029058">
    <property type="entry name" value="AB_hydrolase_fold"/>
</dbReference>